<evidence type="ECO:0000313" key="6">
    <source>
        <dbReference type="EMBL" id="MBM6398965.1"/>
    </source>
</evidence>
<dbReference type="PANTHER" id="PTHR42847:SF4">
    <property type="entry name" value="ALKANESULFONATE MONOOXYGENASE-RELATED"/>
    <property type="match status" value="1"/>
</dbReference>
<sequence>MTAGRPRLGFGLPVAGAWARPATVVHVARRAEELGWDSLWTFQRTLWPADGRLGASHRSVLDPVVALSLVAGHTSRIGLGTATLCAPFTAPALLAKQTASLDVVSGGRLTVGLGMGWLPEEHVAAGVPMERRGARFEEYLRCLLALWTEDPVEFAGEFWSVPRSHLAPRPVQVPHPPLLVGGTAEPALRRAGRLADGWVAGSTHERGRLAHDVAVVRTAAGEAGRDADALRVLVRVVPELVGRDPGPGRRPFHGTADQLLEDVAALVREGATEVLLDLNLSPLAGTPEVPEAVARERAEELLAALAPQPG</sequence>
<dbReference type="InterPro" id="IPR019921">
    <property type="entry name" value="Lucif-like_OxRdtase_Rv2161c"/>
</dbReference>
<name>A0ABS2CGQ6_9MICO</name>
<dbReference type="GO" id="GO:0016491">
    <property type="term" value="F:oxidoreductase activity"/>
    <property type="evidence" value="ECO:0007669"/>
    <property type="project" value="UniProtKB-KW"/>
</dbReference>
<evidence type="ECO:0000313" key="7">
    <source>
        <dbReference type="Proteomes" id="UP001430172"/>
    </source>
</evidence>
<proteinExistence type="predicted"/>
<evidence type="ECO:0000256" key="2">
    <source>
        <dbReference type="ARBA" id="ARBA00022643"/>
    </source>
</evidence>
<evidence type="ECO:0000256" key="3">
    <source>
        <dbReference type="ARBA" id="ARBA00023002"/>
    </source>
</evidence>
<evidence type="ECO:0000259" key="5">
    <source>
        <dbReference type="Pfam" id="PF00296"/>
    </source>
</evidence>
<feature type="domain" description="Luciferase-like" evidence="5">
    <location>
        <begin position="19"/>
        <end position="236"/>
    </location>
</feature>
<keyword evidence="3 6" id="KW-0560">Oxidoreductase</keyword>
<dbReference type="EMBL" id="JAFDVD010000003">
    <property type="protein sequence ID" value="MBM6398965.1"/>
    <property type="molecule type" value="Genomic_DNA"/>
</dbReference>
<dbReference type="Pfam" id="PF00296">
    <property type="entry name" value="Bac_luciferase"/>
    <property type="match status" value="1"/>
</dbReference>
<dbReference type="InterPro" id="IPR036661">
    <property type="entry name" value="Luciferase-like_sf"/>
</dbReference>
<dbReference type="Gene3D" id="3.20.20.30">
    <property type="entry name" value="Luciferase-like domain"/>
    <property type="match status" value="1"/>
</dbReference>
<protein>
    <submittedName>
        <fullName evidence="6">TIGR03619 family F420-dependent LLM class oxidoreductase</fullName>
        <ecNumber evidence="6">1.-.-.-</ecNumber>
    </submittedName>
</protein>
<keyword evidence="2" id="KW-0288">FMN</keyword>
<evidence type="ECO:0000256" key="1">
    <source>
        <dbReference type="ARBA" id="ARBA00022630"/>
    </source>
</evidence>
<dbReference type="EC" id="1.-.-.-" evidence="6"/>
<gene>
    <name evidence="6" type="ORF">JQN70_01030</name>
</gene>
<dbReference type="PANTHER" id="PTHR42847">
    <property type="entry name" value="ALKANESULFONATE MONOOXYGENASE"/>
    <property type="match status" value="1"/>
</dbReference>
<keyword evidence="1" id="KW-0285">Flavoprotein</keyword>
<dbReference type="InterPro" id="IPR050172">
    <property type="entry name" value="SsuD_RutA_monooxygenase"/>
</dbReference>
<evidence type="ECO:0000256" key="4">
    <source>
        <dbReference type="ARBA" id="ARBA00023033"/>
    </source>
</evidence>
<comment type="caution">
    <text evidence="6">The sequence shown here is derived from an EMBL/GenBank/DDBJ whole genome shotgun (WGS) entry which is preliminary data.</text>
</comment>
<organism evidence="6 7">
    <name type="scientific">Phycicoccus sonneratiae</name>
    <dbReference type="NCBI Taxonomy" id="2807628"/>
    <lineage>
        <taxon>Bacteria</taxon>
        <taxon>Bacillati</taxon>
        <taxon>Actinomycetota</taxon>
        <taxon>Actinomycetes</taxon>
        <taxon>Micrococcales</taxon>
        <taxon>Intrasporangiaceae</taxon>
        <taxon>Phycicoccus</taxon>
    </lineage>
</organism>
<dbReference type="Proteomes" id="UP001430172">
    <property type="component" value="Unassembled WGS sequence"/>
</dbReference>
<keyword evidence="4" id="KW-0503">Monooxygenase</keyword>
<keyword evidence="7" id="KW-1185">Reference proteome</keyword>
<reference evidence="6" key="1">
    <citation type="submission" date="2021-02" db="EMBL/GenBank/DDBJ databases">
        <title>Phycicoccus sp. MQZ13P-5T, whole genome shotgun sequence.</title>
        <authorList>
            <person name="Tuo L."/>
        </authorList>
    </citation>
    <scope>NUCLEOTIDE SEQUENCE</scope>
    <source>
        <strain evidence="6">MQZ13P-5</strain>
    </source>
</reference>
<dbReference type="SUPFAM" id="SSF51679">
    <property type="entry name" value="Bacterial luciferase-like"/>
    <property type="match status" value="1"/>
</dbReference>
<accession>A0ABS2CGQ6</accession>
<dbReference type="RefSeq" id="WP_204129457.1">
    <property type="nucleotide sequence ID" value="NZ_JAFDVD010000003.1"/>
</dbReference>
<dbReference type="InterPro" id="IPR011251">
    <property type="entry name" value="Luciferase-like_dom"/>
</dbReference>
<dbReference type="NCBIfam" id="TIGR03619">
    <property type="entry name" value="F420_Rv2161c"/>
    <property type="match status" value="1"/>
</dbReference>